<dbReference type="Gene3D" id="3.40.33.10">
    <property type="entry name" value="CAP"/>
    <property type="match status" value="1"/>
</dbReference>
<feature type="domain" description="SCP" evidence="1">
    <location>
        <begin position="16"/>
        <end position="131"/>
    </location>
</feature>
<dbReference type="SUPFAM" id="SSF55797">
    <property type="entry name" value="PR-1-like"/>
    <property type="match status" value="1"/>
</dbReference>
<dbReference type="InterPro" id="IPR001283">
    <property type="entry name" value="CRISP-related"/>
</dbReference>
<evidence type="ECO:0000313" key="3">
    <source>
        <dbReference type="Proteomes" id="UP000663827"/>
    </source>
</evidence>
<dbReference type="Pfam" id="PF00188">
    <property type="entry name" value="CAP"/>
    <property type="match status" value="1"/>
</dbReference>
<comment type="caution">
    <text evidence="2">The sequence shown here is derived from an EMBL/GenBank/DDBJ whole genome shotgun (WGS) entry which is preliminary data.</text>
</comment>
<dbReference type="PANTHER" id="PTHR10334">
    <property type="entry name" value="CYSTEINE-RICH SECRETORY PROTEIN-RELATED"/>
    <property type="match status" value="1"/>
</dbReference>
<evidence type="ECO:0000259" key="1">
    <source>
        <dbReference type="SMART" id="SM00198"/>
    </source>
</evidence>
<organism evidence="2 3">
    <name type="scientific">Rhizoctonia solani</name>
    <dbReference type="NCBI Taxonomy" id="456999"/>
    <lineage>
        <taxon>Eukaryota</taxon>
        <taxon>Fungi</taxon>
        <taxon>Dikarya</taxon>
        <taxon>Basidiomycota</taxon>
        <taxon>Agaricomycotina</taxon>
        <taxon>Agaricomycetes</taxon>
        <taxon>Cantharellales</taxon>
        <taxon>Ceratobasidiaceae</taxon>
        <taxon>Rhizoctonia</taxon>
    </lineage>
</organism>
<dbReference type="EMBL" id="CAJNJQ010005001">
    <property type="protein sequence ID" value="CAE7215800.1"/>
    <property type="molecule type" value="Genomic_DNA"/>
</dbReference>
<accession>A0A8H3I1I5</accession>
<dbReference type="AlphaFoldDB" id="A0A8H3I1I5"/>
<feature type="non-terminal residue" evidence="2">
    <location>
        <position position="1"/>
    </location>
</feature>
<reference evidence="2" key="1">
    <citation type="submission" date="2021-01" db="EMBL/GenBank/DDBJ databases">
        <authorList>
            <person name="Kaushik A."/>
        </authorList>
    </citation>
    <scope>NUCLEOTIDE SEQUENCE</scope>
    <source>
        <strain evidence="2">AG5</strain>
    </source>
</reference>
<dbReference type="Proteomes" id="UP000663827">
    <property type="component" value="Unassembled WGS sequence"/>
</dbReference>
<name>A0A8H3I1I5_9AGAM</name>
<evidence type="ECO:0000313" key="2">
    <source>
        <dbReference type="EMBL" id="CAE7215800.1"/>
    </source>
</evidence>
<dbReference type="InterPro" id="IPR035940">
    <property type="entry name" value="CAP_sf"/>
</dbReference>
<protein>
    <recommendedName>
        <fullName evidence="1">SCP domain-containing protein</fullName>
    </recommendedName>
</protein>
<dbReference type="SMART" id="SM00198">
    <property type="entry name" value="SCP"/>
    <property type="match status" value="1"/>
</dbReference>
<sequence length="154" mass="17274">TSACAAPSIYTTHISRQANEYLDTHNSFRAQHGANPLTWSAELEAKAQNWADGCKFQHGSTGENLAVGTGEFGSTAAVKLWTDEIDQYDPNDPQPSHFTQVGSCGKAPHSWDVRQLGVLQVQYTRKSRTIMYVSMHLREMCWDNFPKMYRSSDT</sequence>
<dbReference type="InterPro" id="IPR014044">
    <property type="entry name" value="CAP_dom"/>
</dbReference>
<gene>
    <name evidence="2" type="ORF">RDB_LOCUS159529</name>
</gene>
<proteinExistence type="predicted"/>